<sequence length="107" mass="11514">MDYRCPVVVRWDWTVILGKLGAGGLFFFFLLSSGALSVGSTLAAKVGDEVLQVQNSGESCFCGGLCLLFNRCLQGSVIGPPPDSSGSRVARRVHNRAQATSKYLVFR</sequence>
<dbReference type="EMBL" id="JAHLJV010000009">
    <property type="protein sequence ID" value="KAK1597193.1"/>
    <property type="molecule type" value="Genomic_DNA"/>
</dbReference>
<organism evidence="1 2">
    <name type="scientific">Colletotrichum navitas</name>
    <dbReference type="NCBI Taxonomy" id="681940"/>
    <lineage>
        <taxon>Eukaryota</taxon>
        <taxon>Fungi</taxon>
        <taxon>Dikarya</taxon>
        <taxon>Ascomycota</taxon>
        <taxon>Pezizomycotina</taxon>
        <taxon>Sordariomycetes</taxon>
        <taxon>Hypocreomycetidae</taxon>
        <taxon>Glomerellales</taxon>
        <taxon>Glomerellaceae</taxon>
        <taxon>Colletotrichum</taxon>
        <taxon>Colletotrichum graminicola species complex</taxon>
    </lineage>
</organism>
<keyword evidence="2" id="KW-1185">Reference proteome</keyword>
<proteinExistence type="predicted"/>
<comment type="caution">
    <text evidence="1">The sequence shown here is derived from an EMBL/GenBank/DDBJ whole genome shotgun (WGS) entry which is preliminary data.</text>
</comment>
<dbReference type="RefSeq" id="XP_060418007.1">
    <property type="nucleotide sequence ID" value="XM_060557002.1"/>
</dbReference>
<evidence type="ECO:0000313" key="2">
    <source>
        <dbReference type="Proteomes" id="UP001230504"/>
    </source>
</evidence>
<protein>
    <submittedName>
        <fullName evidence="1">Uncharacterized protein</fullName>
    </submittedName>
</protein>
<reference evidence="1" key="1">
    <citation type="submission" date="2021-06" db="EMBL/GenBank/DDBJ databases">
        <title>Comparative genomics, transcriptomics and evolutionary studies reveal genomic signatures of adaptation to plant cell wall in hemibiotrophic fungi.</title>
        <authorList>
            <consortium name="DOE Joint Genome Institute"/>
            <person name="Baroncelli R."/>
            <person name="Diaz J.F."/>
            <person name="Benocci T."/>
            <person name="Peng M."/>
            <person name="Battaglia E."/>
            <person name="Haridas S."/>
            <person name="Andreopoulos W."/>
            <person name="Labutti K."/>
            <person name="Pangilinan J."/>
            <person name="Floch G.L."/>
            <person name="Makela M.R."/>
            <person name="Henrissat B."/>
            <person name="Grigoriev I.V."/>
            <person name="Crouch J.A."/>
            <person name="De Vries R.P."/>
            <person name="Sukno S.A."/>
            <person name="Thon M.R."/>
        </authorList>
    </citation>
    <scope>NUCLEOTIDE SEQUENCE</scope>
    <source>
        <strain evidence="1">CBS 125086</strain>
    </source>
</reference>
<name>A0AAD8Q941_9PEZI</name>
<accession>A0AAD8Q941</accession>
<dbReference type="AlphaFoldDB" id="A0AAD8Q941"/>
<dbReference type="Proteomes" id="UP001230504">
    <property type="component" value="Unassembled WGS sequence"/>
</dbReference>
<dbReference type="GeneID" id="85441242"/>
<gene>
    <name evidence="1" type="ORF">LY79DRAFT_542448</name>
</gene>
<evidence type="ECO:0000313" key="1">
    <source>
        <dbReference type="EMBL" id="KAK1597193.1"/>
    </source>
</evidence>